<name>A0A663E7R1_AQUCH</name>
<evidence type="ECO:0000313" key="2">
    <source>
        <dbReference type="Ensembl" id="ENSACCP00020008021.1"/>
    </source>
</evidence>
<protein>
    <recommendedName>
        <fullName evidence="4">Secreted protein</fullName>
    </recommendedName>
</protein>
<keyword evidence="1" id="KW-0732">Signal</keyword>
<proteinExistence type="predicted"/>
<evidence type="ECO:0000313" key="3">
    <source>
        <dbReference type="Proteomes" id="UP000472275"/>
    </source>
</evidence>
<keyword evidence="3" id="KW-1185">Reference proteome</keyword>
<dbReference type="GO" id="GO:0030317">
    <property type="term" value="P:flagellated sperm motility"/>
    <property type="evidence" value="ECO:0007669"/>
    <property type="project" value="InterPro"/>
</dbReference>
<sequence length="101" mass="11911">MAWERVAMLCCRLFHLCICLYNSLHGALMHAAGHEELWMDWDSTYKFSQYGWRSIQYPRELCSPRHLLPRHDLNENLTGFRATTLSWNLLRSTQLLSPATQ</sequence>
<dbReference type="Pfam" id="PF06608">
    <property type="entry name" value="CFAP68"/>
    <property type="match status" value="1"/>
</dbReference>
<dbReference type="InParanoid" id="A0A663E7R1"/>
<reference evidence="2" key="2">
    <citation type="submission" date="2025-09" db="UniProtKB">
        <authorList>
            <consortium name="Ensembl"/>
        </authorList>
    </citation>
    <scope>IDENTIFICATION</scope>
</reference>
<evidence type="ECO:0008006" key="4">
    <source>
        <dbReference type="Google" id="ProtNLM"/>
    </source>
</evidence>
<evidence type="ECO:0000256" key="1">
    <source>
        <dbReference type="SAM" id="SignalP"/>
    </source>
</evidence>
<reference evidence="2" key="1">
    <citation type="submission" date="2025-08" db="UniProtKB">
        <authorList>
            <consortium name="Ensembl"/>
        </authorList>
    </citation>
    <scope>IDENTIFICATION</scope>
</reference>
<dbReference type="AlphaFoldDB" id="A0A663E7R1"/>
<accession>A0A663E7R1</accession>
<dbReference type="InterPro" id="IPR009524">
    <property type="entry name" value="CFAP68"/>
</dbReference>
<dbReference type="Ensembl" id="ENSACCT00020008368.1">
    <property type="protein sequence ID" value="ENSACCP00020008021.1"/>
    <property type="gene ID" value="ENSACCG00020005438.1"/>
</dbReference>
<dbReference type="GO" id="GO:0005634">
    <property type="term" value="C:nucleus"/>
    <property type="evidence" value="ECO:0007669"/>
    <property type="project" value="InterPro"/>
</dbReference>
<organism evidence="2 3">
    <name type="scientific">Aquila chrysaetos chrysaetos</name>
    <dbReference type="NCBI Taxonomy" id="223781"/>
    <lineage>
        <taxon>Eukaryota</taxon>
        <taxon>Metazoa</taxon>
        <taxon>Chordata</taxon>
        <taxon>Craniata</taxon>
        <taxon>Vertebrata</taxon>
        <taxon>Euteleostomi</taxon>
        <taxon>Archelosauria</taxon>
        <taxon>Archosauria</taxon>
        <taxon>Dinosauria</taxon>
        <taxon>Saurischia</taxon>
        <taxon>Theropoda</taxon>
        <taxon>Coelurosauria</taxon>
        <taxon>Aves</taxon>
        <taxon>Neognathae</taxon>
        <taxon>Neoaves</taxon>
        <taxon>Telluraves</taxon>
        <taxon>Accipitrimorphae</taxon>
        <taxon>Accipitriformes</taxon>
        <taxon>Accipitridae</taxon>
        <taxon>Accipitrinae</taxon>
        <taxon>Aquila</taxon>
    </lineage>
</organism>
<feature type="signal peptide" evidence="1">
    <location>
        <begin position="1"/>
        <end position="19"/>
    </location>
</feature>
<dbReference type="Proteomes" id="UP000472275">
    <property type="component" value="Chromosome 8"/>
</dbReference>
<feature type="chain" id="PRO_5025655580" description="Secreted protein" evidence="1">
    <location>
        <begin position="20"/>
        <end position="101"/>
    </location>
</feature>